<feature type="domain" description="C2H2-type" evidence="2">
    <location>
        <begin position="330"/>
        <end position="353"/>
    </location>
</feature>
<keyword evidence="4" id="KW-1185">Reference proteome</keyword>
<feature type="compositionally biased region" description="Basic and acidic residues" evidence="1">
    <location>
        <begin position="631"/>
        <end position="650"/>
    </location>
</feature>
<feature type="region of interest" description="Disordered" evidence="1">
    <location>
        <begin position="409"/>
        <end position="436"/>
    </location>
</feature>
<feature type="compositionally biased region" description="Low complexity" evidence="1">
    <location>
        <begin position="79"/>
        <end position="93"/>
    </location>
</feature>
<accession>A0AA40AGP8</accession>
<feature type="compositionally biased region" description="Low complexity" evidence="1">
    <location>
        <begin position="17"/>
        <end position="27"/>
    </location>
</feature>
<feature type="region of interest" description="Disordered" evidence="1">
    <location>
        <begin position="624"/>
        <end position="710"/>
    </location>
</feature>
<reference evidence="3" key="1">
    <citation type="submission" date="2023-06" db="EMBL/GenBank/DDBJ databases">
        <title>Genome-scale phylogeny and comparative genomics of the fungal order Sordariales.</title>
        <authorList>
            <consortium name="Lawrence Berkeley National Laboratory"/>
            <person name="Hensen N."/>
            <person name="Bonometti L."/>
            <person name="Westerberg I."/>
            <person name="Brannstrom I.O."/>
            <person name="Guillou S."/>
            <person name="Cros-Aarteil S."/>
            <person name="Calhoun S."/>
            <person name="Haridas S."/>
            <person name="Kuo A."/>
            <person name="Mondo S."/>
            <person name="Pangilinan J."/>
            <person name="Riley R."/>
            <person name="Labutti K."/>
            <person name="Andreopoulos B."/>
            <person name="Lipzen A."/>
            <person name="Chen C."/>
            <person name="Yanf M."/>
            <person name="Daum C."/>
            <person name="Ng V."/>
            <person name="Clum A."/>
            <person name="Steindorff A."/>
            <person name="Ohm R."/>
            <person name="Martin F."/>
            <person name="Silar P."/>
            <person name="Natvig D."/>
            <person name="Lalanne C."/>
            <person name="Gautier V."/>
            <person name="Ament-Velasquez S.L."/>
            <person name="Kruys A."/>
            <person name="Hutchinson M.I."/>
            <person name="Powell A.J."/>
            <person name="Barry K."/>
            <person name="Miller A.N."/>
            <person name="Grigoriev I.V."/>
            <person name="Debuchy R."/>
            <person name="Gladieux P."/>
            <person name="Thoren M.H."/>
            <person name="Johannesson H."/>
        </authorList>
    </citation>
    <scope>NUCLEOTIDE SEQUENCE</scope>
    <source>
        <strain evidence="3">SMH4607-1</strain>
    </source>
</reference>
<dbReference type="SMART" id="SM00355">
    <property type="entry name" value="ZnF_C2H2"/>
    <property type="match status" value="2"/>
</dbReference>
<feature type="compositionally biased region" description="Acidic residues" evidence="1">
    <location>
        <begin position="266"/>
        <end position="275"/>
    </location>
</feature>
<organism evidence="3 4">
    <name type="scientific">Lasiosphaeris hirsuta</name>
    <dbReference type="NCBI Taxonomy" id="260670"/>
    <lineage>
        <taxon>Eukaryota</taxon>
        <taxon>Fungi</taxon>
        <taxon>Dikarya</taxon>
        <taxon>Ascomycota</taxon>
        <taxon>Pezizomycotina</taxon>
        <taxon>Sordariomycetes</taxon>
        <taxon>Sordariomycetidae</taxon>
        <taxon>Sordariales</taxon>
        <taxon>Lasiosphaeriaceae</taxon>
        <taxon>Lasiosphaeris</taxon>
    </lineage>
</organism>
<evidence type="ECO:0000259" key="2">
    <source>
        <dbReference type="PROSITE" id="PS00028"/>
    </source>
</evidence>
<feature type="compositionally biased region" description="Low complexity" evidence="1">
    <location>
        <begin position="47"/>
        <end position="59"/>
    </location>
</feature>
<gene>
    <name evidence="3" type="ORF">B0H67DRAFT_242336</name>
</gene>
<evidence type="ECO:0000313" key="3">
    <source>
        <dbReference type="EMBL" id="KAK0715531.1"/>
    </source>
</evidence>
<feature type="compositionally biased region" description="Low complexity" evidence="1">
    <location>
        <begin position="254"/>
        <end position="265"/>
    </location>
</feature>
<dbReference type="EMBL" id="JAUKUA010000004">
    <property type="protein sequence ID" value="KAK0715531.1"/>
    <property type="molecule type" value="Genomic_DNA"/>
</dbReference>
<name>A0AA40AGP8_9PEZI</name>
<dbReference type="AlphaFoldDB" id="A0AA40AGP8"/>
<comment type="caution">
    <text evidence="3">The sequence shown here is derived from an EMBL/GenBank/DDBJ whole genome shotgun (WGS) entry which is preliminary data.</text>
</comment>
<proteinExistence type="predicted"/>
<feature type="compositionally biased region" description="Basic and acidic residues" evidence="1">
    <location>
        <begin position="195"/>
        <end position="205"/>
    </location>
</feature>
<evidence type="ECO:0000256" key="1">
    <source>
        <dbReference type="SAM" id="MobiDB-lite"/>
    </source>
</evidence>
<protein>
    <recommendedName>
        <fullName evidence="2">C2H2-type domain-containing protein</fullName>
    </recommendedName>
</protein>
<feature type="compositionally biased region" description="Basic and acidic residues" evidence="1">
    <location>
        <begin position="121"/>
        <end position="159"/>
    </location>
</feature>
<feature type="compositionally biased region" description="Low complexity" evidence="1">
    <location>
        <begin position="689"/>
        <end position="704"/>
    </location>
</feature>
<feature type="compositionally biased region" description="Pro residues" evidence="1">
    <location>
        <begin position="28"/>
        <end position="38"/>
    </location>
</feature>
<evidence type="ECO:0000313" key="4">
    <source>
        <dbReference type="Proteomes" id="UP001172102"/>
    </source>
</evidence>
<sequence length="845" mass="90590">MEDTPGLHGSGTLNTMATAATAAATPAATPPPPPPSPPRNEAGTGDGRASSRVAGRGARPVFKMKRTGLSSFPPPSPFSSPFGSPSSTNPTTPQGAPATTEDSEPEPAMVMSDITPSTGNKKMDERRNALRLALENERMKKRNHYDVHAKASETKRTGREALLGTPRIAKPEFQKSTGSSSAQGHIRKPSLGSARLERLFSDDPPPRLSGTGSPETKPAPVLHPGTPHPGANDSPADVPMEDVEKDDRDREVDSMSMSISIASDSPQDDDLDEESTTAPTGIPPALQMATPDRAYRTWIGDIGIPHGTYGVLLPEGYELSDDIEGYPWICPVRNCRKVFPALCNLGSHFVIAHRGSLYNDDGDGTLSFCGRYIGNGVGSAKSPPIVISKGDPGEWECALVEPSRPGAAAARLSTTPTPAIPTPAQPQLADGPQVEGRARRIESIKARRRIENMIAAPFETPPEDLGASSEAWNPIVDTPTVTESGQRCYVFAQPGRPYAMWPDIVTGQLTSNCGALLPAGYKLDTRVKERPWICPVRTCRLVFLKKKDLGFHFERKHYAVCLNDNGDGTLSEMGVYKTRPDTTSGQIDKNLLSKAPPIIISKIPVDPNSEPVVSAKCPIHIHAQPSSGEYVSRRSDDLTEASKRSSESSKVRQPRRHSGRSSPATELGADQDADSTMIKAPVNTRSNSQTQQGPRQQPQQITPPSLEPKSSLISAGTIEQAEILDMETWEVAPGRVRETVAGEPENIAFSKAYVSTNQGVPVCDDVTFRVDTIHSGGVLALEADAASTRICSLASGKVRVAAGDEPEFVIGPHGMFKVKPGVACTVKNWMYMDAVLHVVVFSVFI</sequence>
<feature type="region of interest" description="Disordered" evidence="1">
    <location>
        <begin position="1"/>
        <end position="287"/>
    </location>
</feature>
<dbReference type="PROSITE" id="PS00028">
    <property type="entry name" value="ZINC_FINGER_C2H2_1"/>
    <property type="match status" value="1"/>
</dbReference>
<dbReference type="InterPro" id="IPR013087">
    <property type="entry name" value="Znf_C2H2_type"/>
</dbReference>
<dbReference type="Proteomes" id="UP001172102">
    <property type="component" value="Unassembled WGS sequence"/>
</dbReference>
<feature type="compositionally biased region" description="Polar residues" evidence="1">
    <location>
        <begin position="174"/>
        <end position="183"/>
    </location>
</feature>